<dbReference type="InterPro" id="IPR050756">
    <property type="entry name" value="CSN3"/>
</dbReference>
<dbReference type="EMBL" id="VFLP01000102">
    <property type="protein sequence ID" value="TRX88054.1"/>
    <property type="molecule type" value="Genomic_DNA"/>
</dbReference>
<dbReference type="GO" id="GO:0006511">
    <property type="term" value="P:ubiquitin-dependent protein catabolic process"/>
    <property type="evidence" value="ECO:0007669"/>
    <property type="project" value="TreeGrafter"/>
</dbReference>
<keyword evidence="4" id="KW-1185">Reference proteome</keyword>
<dbReference type="Pfam" id="PF22788">
    <property type="entry name" value="COP9_hel_rpt"/>
    <property type="match status" value="1"/>
</dbReference>
<feature type="domain" description="COP9 signalosome complex subunit 3 N-terminal helical repeats" evidence="2">
    <location>
        <begin position="158"/>
        <end position="383"/>
    </location>
</feature>
<dbReference type="InterPro" id="IPR055089">
    <property type="entry name" value="COP9_N"/>
</dbReference>
<evidence type="ECO:0000256" key="1">
    <source>
        <dbReference type="ARBA" id="ARBA00022490"/>
    </source>
</evidence>
<reference evidence="4" key="1">
    <citation type="submission" date="2019-06" db="EMBL/GenBank/DDBJ databases">
        <title>Draft genome sequence of the griseofulvin-producing fungus Xylaria cubensis strain G536.</title>
        <authorList>
            <person name="Mead M.E."/>
            <person name="Raja H.A."/>
            <person name="Steenwyk J.L."/>
            <person name="Knowles S.L."/>
            <person name="Oberlies N.H."/>
            <person name="Rokas A."/>
        </authorList>
    </citation>
    <scope>NUCLEOTIDE SEQUENCE [LARGE SCALE GENOMIC DNA]</scope>
    <source>
        <strain evidence="4">G536</strain>
    </source>
</reference>
<keyword evidence="1" id="KW-0963">Cytoplasm</keyword>
<evidence type="ECO:0000313" key="3">
    <source>
        <dbReference type="EMBL" id="TRX88054.1"/>
    </source>
</evidence>
<proteinExistence type="predicted"/>
<dbReference type="AlphaFoldDB" id="A0A553HJD7"/>
<dbReference type="PANTHER" id="PTHR10758:SF1">
    <property type="entry name" value="COP9 SIGNALOSOME COMPLEX SUBUNIT 3"/>
    <property type="match status" value="1"/>
</dbReference>
<accession>A0A553HJD7</accession>
<evidence type="ECO:0000313" key="4">
    <source>
        <dbReference type="Proteomes" id="UP000319160"/>
    </source>
</evidence>
<organism evidence="3 4">
    <name type="scientific">Xylaria flabelliformis</name>
    <dbReference type="NCBI Taxonomy" id="2512241"/>
    <lineage>
        <taxon>Eukaryota</taxon>
        <taxon>Fungi</taxon>
        <taxon>Dikarya</taxon>
        <taxon>Ascomycota</taxon>
        <taxon>Pezizomycotina</taxon>
        <taxon>Sordariomycetes</taxon>
        <taxon>Xylariomycetidae</taxon>
        <taxon>Xylariales</taxon>
        <taxon>Xylariaceae</taxon>
        <taxon>Xylaria</taxon>
    </lineage>
</organism>
<dbReference type="GO" id="GO:0008180">
    <property type="term" value="C:COP9 signalosome"/>
    <property type="evidence" value="ECO:0007669"/>
    <property type="project" value="TreeGrafter"/>
</dbReference>
<comment type="caution">
    <text evidence="3">The sequence shown here is derived from an EMBL/GenBank/DDBJ whole genome shotgun (WGS) entry which is preliminary data.</text>
</comment>
<dbReference type="STRING" id="2512241.A0A553HJD7"/>
<sequence length="590" mass="65856">MLDLDMEPQLTDFGGAITLMLTPDAFNIIDGHSWQPKCYEPKFGQLIMLFSTFEAPKLFDLGHNGRDSDWNPSVEKGEVYDLWARKLPGCHTHLTQLSKPLPHYNRISRSLDMDQCASVLLAFPPQSGPVDDETYHKAVSTHIQRLSRMLKERAKDLIVDPAVNSLSYLTILHALIFPSPASGVPQDFILEKLVTFMIKFDGRQCRYANVLLLDVMEAVGSGRLLPPSVAVDVLATAILRLDPSGTMLTSSHLLLTKLAYDTDNIQPALPVIDKDIVYYPGMANHESAPYPCDLELSPPSYISKNSGLTATVKTPMVLEYDLLCGMMYCARREWNKARAAFERAVTFPTKDGGCSKIMVEAFKKWILVSLLSEGKHCDTPPHTTAFTIKSLGILGRPYVNLAVAFATDDVQQFKLEADHNTNVWRDDGNIGLVQEVIAAYQKWRVLSLQNIYTKISIAEIRQQTKSAETGEILNNNEDVETLIQNMIIAGMLKGAIEKNDDGTKFLNFLSPTTLSSEGEFSEELRSTMSKLRDLNAIFHATNQRLGTSKEYIKWTIKDSKRDKSTEAQDPTLGFEAQIDDEDLMGGLPNI</sequence>
<dbReference type="Proteomes" id="UP000319160">
    <property type="component" value="Unassembled WGS sequence"/>
</dbReference>
<gene>
    <name evidence="3" type="ORF">FHL15_011056</name>
</gene>
<dbReference type="PANTHER" id="PTHR10758">
    <property type="entry name" value="26S PROTEASOME NON-ATPASE REGULATORY SUBUNIT 3/COP9 SIGNALOSOME COMPLEX SUBUNIT 3"/>
    <property type="match status" value="1"/>
</dbReference>
<evidence type="ECO:0000259" key="2">
    <source>
        <dbReference type="Pfam" id="PF22788"/>
    </source>
</evidence>
<name>A0A553HJD7_9PEZI</name>
<protein>
    <recommendedName>
        <fullName evidence="2">COP9 signalosome complex subunit 3 N-terminal helical repeats domain-containing protein</fullName>
    </recommendedName>
</protein>
<dbReference type="OrthoDB" id="29061at2759"/>